<name>A0A073I022_9SPIT</name>
<accession>A0A073I022</accession>
<evidence type="ECO:0000313" key="1">
    <source>
        <dbReference type="EMBL" id="KEJ82870.1"/>
    </source>
</evidence>
<keyword evidence="2" id="KW-1185">Reference proteome</keyword>
<reference evidence="2" key="1">
    <citation type="journal article" date="2014" name="Cell">
        <title>The Architecture of a Scrambled Genome Reveals Massive Levels of Genomic Rearrangement during Development.</title>
        <authorList>
            <person name="Chen X."/>
            <person name="Bracht J.R."/>
            <person name="Goldman A.D."/>
            <person name="Dolzhenko E."/>
            <person name="Clay D.M."/>
            <person name="Swart E.C."/>
            <person name="Perlman D.H."/>
            <person name="Doak T.G."/>
            <person name="Stuart A."/>
            <person name="Amemiya C.T."/>
            <person name="Sebra R.P."/>
            <person name="Landweber L.F."/>
        </authorList>
    </citation>
    <scope>NUCLEOTIDE SEQUENCE [LARGE SCALE GENOMIC DNA]</scope>
    <source>
        <strain evidence="2">JRB310</strain>
    </source>
</reference>
<dbReference type="Proteomes" id="UP000053232">
    <property type="component" value="Unassembled WGS sequence"/>
</dbReference>
<protein>
    <submittedName>
        <fullName evidence="1">Uncharacterized protein</fullName>
    </submittedName>
</protein>
<organism evidence="1 2">
    <name type="scientific">Oxytricha trifallax</name>
    <dbReference type="NCBI Taxonomy" id="1172189"/>
    <lineage>
        <taxon>Eukaryota</taxon>
        <taxon>Sar</taxon>
        <taxon>Alveolata</taxon>
        <taxon>Ciliophora</taxon>
        <taxon>Intramacronucleata</taxon>
        <taxon>Spirotrichea</taxon>
        <taxon>Stichotrichia</taxon>
        <taxon>Sporadotrichida</taxon>
        <taxon>Oxytrichidae</taxon>
        <taxon>Oxytrichinae</taxon>
        <taxon>Oxytricha</taxon>
    </lineage>
</organism>
<proteinExistence type="predicted"/>
<gene>
    <name evidence="1" type="ORF">OXYTRIMIC_110</name>
</gene>
<evidence type="ECO:0000313" key="2">
    <source>
        <dbReference type="Proteomes" id="UP000053232"/>
    </source>
</evidence>
<dbReference type="EMBL" id="ARYC01002631">
    <property type="protein sequence ID" value="KEJ82870.1"/>
    <property type="molecule type" value="Genomic_DNA"/>
</dbReference>
<comment type="caution">
    <text evidence="1">The sequence shown here is derived from an EMBL/GenBank/DDBJ whole genome shotgun (WGS) entry which is preliminary data.</text>
</comment>
<sequence>MTPSPFLSTAFMMLSSALELIVESKPRNSLISSDLILPLPSLSNILKAACYLSQFTIFVSFIVAMTNSVYSRTPFPSMSTFLIILSTSSSFIGIPKCTSSLYPSSTLHPHHLQYLMIYLVHFRHFQNLNIANENAFFIQGEPTKGTNQFSRLDLREVESPTQTSVPGAEISQHLVFPGHPIQFTQGTFTSPDRRDSSDDYILKSKLHCLHLEKI</sequence>
<dbReference type="AlphaFoldDB" id="A0A073I022"/>